<dbReference type="CDD" id="cd01300">
    <property type="entry name" value="YtcJ_like"/>
    <property type="match status" value="1"/>
</dbReference>
<dbReference type="InterPro" id="IPR013108">
    <property type="entry name" value="Amidohydro_3"/>
</dbReference>
<dbReference type="InterPro" id="IPR032466">
    <property type="entry name" value="Metal_Hydrolase"/>
</dbReference>
<gene>
    <name evidence="2" type="ORF">MUN87_08065</name>
</gene>
<evidence type="ECO:0000259" key="1">
    <source>
        <dbReference type="Pfam" id="PF07969"/>
    </source>
</evidence>
<dbReference type="EMBL" id="CP095071">
    <property type="protein sequence ID" value="UOQ86830.1"/>
    <property type="molecule type" value="Genomic_DNA"/>
</dbReference>
<dbReference type="SUPFAM" id="SSF51338">
    <property type="entry name" value="Composite domain of metallo-dependent hydrolases"/>
    <property type="match status" value="1"/>
</dbReference>
<dbReference type="RefSeq" id="WP_244747204.1">
    <property type="nucleotide sequence ID" value="NZ_CP095071.1"/>
</dbReference>
<keyword evidence="3" id="KW-1185">Reference proteome</keyword>
<dbReference type="Proteomes" id="UP000831537">
    <property type="component" value="Chromosome"/>
</dbReference>
<dbReference type="InterPro" id="IPR033932">
    <property type="entry name" value="YtcJ-like"/>
</dbReference>
<dbReference type="Gene3D" id="2.30.40.10">
    <property type="entry name" value="Urease, subunit C, domain 1"/>
    <property type="match status" value="1"/>
</dbReference>
<dbReference type="SUPFAM" id="SSF51556">
    <property type="entry name" value="Metallo-dependent hydrolases"/>
    <property type="match status" value="1"/>
</dbReference>
<dbReference type="Pfam" id="PF07969">
    <property type="entry name" value="Amidohydro_3"/>
    <property type="match status" value="1"/>
</dbReference>
<feature type="domain" description="Amidohydrolase 3" evidence="1">
    <location>
        <begin position="53"/>
        <end position="532"/>
    </location>
</feature>
<reference evidence="2 3" key="1">
    <citation type="submission" date="2022-04" db="EMBL/GenBank/DDBJ databases">
        <title>Gracilibacillus sp. isolated from saltern.</title>
        <authorList>
            <person name="Won M."/>
            <person name="Lee C.-M."/>
            <person name="Woen H.-Y."/>
            <person name="Kwon S.-W."/>
        </authorList>
    </citation>
    <scope>NUCLEOTIDE SEQUENCE [LARGE SCALE GENOMIC DNA]</scope>
    <source>
        <strain evidence="2 3">SSPM10-3</strain>
    </source>
</reference>
<evidence type="ECO:0000313" key="3">
    <source>
        <dbReference type="Proteomes" id="UP000831537"/>
    </source>
</evidence>
<protein>
    <submittedName>
        <fullName evidence="2">Amidohydrolase</fullName>
    </submittedName>
</protein>
<accession>A0ABY4GR45</accession>
<organism evidence="2 3">
    <name type="scientific">Gracilibacillus salinarum</name>
    <dbReference type="NCBI Taxonomy" id="2932255"/>
    <lineage>
        <taxon>Bacteria</taxon>
        <taxon>Bacillati</taxon>
        <taxon>Bacillota</taxon>
        <taxon>Bacilli</taxon>
        <taxon>Bacillales</taxon>
        <taxon>Bacillaceae</taxon>
        <taxon>Gracilibacillus</taxon>
    </lineage>
</organism>
<dbReference type="PANTHER" id="PTHR22642:SF2">
    <property type="entry name" value="PROTEIN LONG AFTER FAR-RED 3"/>
    <property type="match status" value="1"/>
</dbReference>
<name>A0ABY4GR45_9BACI</name>
<evidence type="ECO:0000313" key="2">
    <source>
        <dbReference type="EMBL" id="UOQ86830.1"/>
    </source>
</evidence>
<dbReference type="PANTHER" id="PTHR22642">
    <property type="entry name" value="IMIDAZOLONEPROPIONASE"/>
    <property type="match status" value="1"/>
</dbReference>
<dbReference type="InterPro" id="IPR011059">
    <property type="entry name" value="Metal-dep_hydrolase_composite"/>
</dbReference>
<proteinExistence type="predicted"/>
<dbReference type="Gene3D" id="3.10.310.70">
    <property type="match status" value="1"/>
</dbReference>
<sequence>MKKLYYGGEIITMDENNKHVEAVLVENGVITDVGPLSKFVSLLHDENTEKEHLEGHTLMPGFIDPHSHVSMVGPVASLCDLSNCDDFNDIVETMKAYIVKNQLNDNDPVIGFGYDHNVLKEEKHPTKEILNQVSTERIVAVMHTSAHMGCVNDVALQAAGIDEHTQDLEGGKIGRVKGSMEPNGYLEEANIMAIREQLTRDTETDYAALMQKGQEIYLKHGITTCQDGATSKEIMQLLHTLAEQDKLMIDIVAYPLVMEKPTQLLTEYSQYAKMYHNRFKLGGFKLFLDGSPQGKTAWLSEPYEGEDEYRGYPWFDDEQVTEFARTAINDDVQLLTHSNGDAASDQLLRCYESALDESINPNKHLLRPVMIHCQTVREDQLEKMADLAMIPSIFNVHTYYWGDVHLKNLGEKRGSKISPARTAFDKGLKVNFHQDSPVVQPDMLHAVWCAVNRETRSGQVIGESEQVSVYEALQAVTINAAYQYFEEDSKGSITPGKLADLVILEQNPLTVDQASIKDIQILATMKEGETLYQQ</sequence>
<dbReference type="Gene3D" id="3.20.20.140">
    <property type="entry name" value="Metal-dependent hydrolases"/>
    <property type="match status" value="1"/>
</dbReference>